<evidence type="ECO:0000313" key="2">
    <source>
        <dbReference type="Proteomes" id="UP000276133"/>
    </source>
</evidence>
<sequence length="88" mass="10584">MHTPTFLLNDILKKILINMFLMKNKIKFCFFLILIQTFFISQTYDLTFFLSQVNDLINPYLITIKFISKKSFFKIDIAICFRKTMKKV</sequence>
<evidence type="ECO:0000313" key="1">
    <source>
        <dbReference type="EMBL" id="RNA32875.1"/>
    </source>
</evidence>
<dbReference type="AlphaFoldDB" id="A0A3M7SB55"/>
<reference evidence="1 2" key="1">
    <citation type="journal article" date="2018" name="Sci. Rep.">
        <title>Genomic signatures of local adaptation to the degree of environmental predictability in rotifers.</title>
        <authorList>
            <person name="Franch-Gras L."/>
            <person name="Hahn C."/>
            <person name="Garcia-Roger E.M."/>
            <person name="Carmona M.J."/>
            <person name="Serra M."/>
            <person name="Gomez A."/>
        </authorList>
    </citation>
    <scope>NUCLEOTIDE SEQUENCE [LARGE SCALE GENOMIC DNA]</scope>
    <source>
        <strain evidence="1">HYR1</strain>
    </source>
</reference>
<dbReference type="EMBL" id="REGN01001733">
    <property type="protein sequence ID" value="RNA32875.1"/>
    <property type="molecule type" value="Genomic_DNA"/>
</dbReference>
<accession>A0A3M7SB55</accession>
<protein>
    <submittedName>
        <fullName evidence="1">Uncharacterized protein</fullName>
    </submittedName>
</protein>
<keyword evidence="2" id="KW-1185">Reference proteome</keyword>
<dbReference type="Proteomes" id="UP000276133">
    <property type="component" value="Unassembled WGS sequence"/>
</dbReference>
<comment type="caution">
    <text evidence="1">The sequence shown here is derived from an EMBL/GenBank/DDBJ whole genome shotgun (WGS) entry which is preliminary data.</text>
</comment>
<name>A0A3M7SB55_BRAPC</name>
<gene>
    <name evidence="1" type="ORF">BpHYR1_049553</name>
</gene>
<proteinExistence type="predicted"/>
<organism evidence="1 2">
    <name type="scientific">Brachionus plicatilis</name>
    <name type="common">Marine rotifer</name>
    <name type="synonym">Brachionus muelleri</name>
    <dbReference type="NCBI Taxonomy" id="10195"/>
    <lineage>
        <taxon>Eukaryota</taxon>
        <taxon>Metazoa</taxon>
        <taxon>Spiralia</taxon>
        <taxon>Gnathifera</taxon>
        <taxon>Rotifera</taxon>
        <taxon>Eurotatoria</taxon>
        <taxon>Monogononta</taxon>
        <taxon>Pseudotrocha</taxon>
        <taxon>Ploima</taxon>
        <taxon>Brachionidae</taxon>
        <taxon>Brachionus</taxon>
    </lineage>
</organism>